<protein>
    <recommendedName>
        <fullName evidence="5">Epimerase family protein SDR39U1</fullName>
    </recommendedName>
</protein>
<dbReference type="SUPFAM" id="SSF51735">
    <property type="entry name" value="NAD(P)-binding Rossmann-fold domains"/>
    <property type="match status" value="1"/>
</dbReference>
<dbReference type="InterPro" id="IPR036291">
    <property type="entry name" value="NAD(P)-bd_dom_sf"/>
</dbReference>
<evidence type="ECO:0000259" key="1">
    <source>
        <dbReference type="Pfam" id="PF01370"/>
    </source>
</evidence>
<dbReference type="NCBIfam" id="TIGR01777">
    <property type="entry name" value="yfcH"/>
    <property type="match status" value="1"/>
</dbReference>
<dbReference type="Proteomes" id="UP000606274">
    <property type="component" value="Unassembled WGS sequence"/>
</dbReference>
<keyword evidence="4" id="KW-1185">Reference proteome</keyword>
<gene>
    <name evidence="3" type="ORF">HF521_019297</name>
</gene>
<dbReference type="EMBL" id="JABFDY010000006">
    <property type="protein sequence ID" value="KAF7706043.1"/>
    <property type="molecule type" value="Genomic_DNA"/>
</dbReference>
<dbReference type="InterPro" id="IPR010099">
    <property type="entry name" value="SDR39U1"/>
</dbReference>
<dbReference type="Gene3D" id="3.40.50.720">
    <property type="entry name" value="NAD(P)-binding Rossmann-like Domain"/>
    <property type="match status" value="1"/>
</dbReference>
<dbReference type="AlphaFoldDB" id="A0A8T0BIX4"/>
<feature type="domain" description="NAD-dependent epimerase/dehydratase" evidence="1">
    <location>
        <begin position="3"/>
        <end position="210"/>
    </location>
</feature>
<evidence type="ECO:0000313" key="3">
    <source>
        <dbReference type="EMBL" id="KAF7706043.1"/>
    </source>
</evidence>
<accession>A0A8T0BIX4</accession>
<name>A0A8T0BIX4_SILME</name>
<dbReference type="Pfam" id="PF01370">
    <property type="entry name" value="Epimerase"/>
    <property type="match status" value="1"/>
</dbReference>
<sequence>MRVLVGGGSGFIGHELMKLLKVKGHEVTIISRQPGLGRITWTDLESVGLPVCDAVVNLAGENILNPLRRWNKSYRSDVFNSRLKTTKTITHSITSTQTPPHCWILITGLACYRANTETLYTEDSESTTFDLWSQLVKEWEEAGRLSENAAIHTKQVVIRSGVVLGRGGGAIKQMLTPFWLGLGGTLGSGNQPFPWIHVSDLAGIIAHSLDPAHIPASSQPQVFHGVAPALNTNREFTQELGHVLKRPTLLPVPELLLRATLGHERAAILTQGQRAVPKRTLESGFQFQYPDLTSALRQIITR</sequence>
<evidence type="ECO:0000259" key="2">
    <source>
        <dbReference type="Pfam" id="PF08338"/>
    </source>
</evidence>
<dbReference type="InterPro" id="IPR013549">
    <property type="entry name" value="DUF1731"/>
</dbReference>
<dbReference type="Pfam" id="PF08338">
    <property type="entry name" value="DUF1731"/>
    <property type="match status" value="1"/>
</dbReference>
<comment type="caution">
    <text evidence="3">The sequence shown here is derived from an EMBL/GenBank/DDBJ whole genome shotgun (WGS) entry which is preliminary data.</text>
</comment>
<dbReference type="PANTHER" id="PTHR11092:SF0">
    <property type="entry name" value="EPIMERASE FAMILY PROTEIN SDR39U1"/>
    <property type="match status" value="1"/>
</dbReference>
<organism evidence="3 4">
    <name type="scientific">Silurus meridionalis</name>
    <name type="common">Southern catfish</name>
    <name type="synonym">Silurus soldatovi meridionalis</name>
    <dbReference type="NCBI Taxonomy" id="175797"/>
    <lineage>
        <taxon>Eukaryota</taxon>
        <taxon>Metazoa</taxon>
        <taxon>Chordata</taxon>
        <taxon>Craniata</taxon>
        <taxon>Vertebrata</taxon>
        <taxon>Euteleostomi</taxon>
        <taxon>Actinopterygii</taxon>
        <taxon>Neopterygii</taxon>
        <taxon>Teleostei</taxon>
        <taxon>Ostariophysi</taxon>
        <taxon>Siluriformes</taxon>
        <taxon>Siluridae</taxon>
        <taxon>Silurus</taxon>
    </lineage>
</organism>
<proteinExistence type="predicted"/>
<dbReference type="OrthoDB" id="276721at2759"/>
<dbReference type="InterPro" id="IPR001509">
    <property type="entry name" value="Epimerase_deHydtase"/>
</dbReference>
<evidence type="ECO:0000313" key="4">
    <source>
        <dbReference type="Proteomes" id="UP000606274"/>
    </source>
</evidence>
<reference evidence="3" key="1">
    <citation type="submission" date="2020-08" db="EMBL/GenBank/DDBJ databases">
        <title>Chromosome-level assembly of Southern catfish (Silurus meridionalis) provides insights into visual adaptation to the nocturnal and benthic lifestyles.</title>
        <authorList>
            <person name="Zhang Y."/>
            <person name="Wang D."/>
            <person name="Peng Z."/>
        </authorList>
    </citation>
    <scope>NUCLEOTIDE SEQUENCE</scope>
    <source>
        <strain evidence="3">SWU-2019-XX</strain>
        <tissue evidence="3">Muscle</tissue>
    </source>
</reference>
<evidence type="ECO:0008006" key="5">
    <source>
        <dbReference type="Google" id="ProtNLM"/>
    </source>
</evidence>
<feature type="domain" description="DUF1731" evidence="2">
    <location>
        <begin position="252"/>
        <end position="299"/>
    </location>
</feature>
<dbReference type="PANTHER" id="PTHR11092">
    <property type="entry name" value="SUGAR NUCLEOTIDE EPIMERASE RELATED"/>
    <property type="match status" value="1"/>
</dbReference>